<keyword evidence="1" id="KW-0812">Transmembrane</keyword>
<organism evidence="2 3">
    <name type="scientific">Cuscuta epithymum</name>
    <dbReference type="NCBI Taxonomy" id="186058"/>
    <lineage>
        <taxon>Eukaryota</taxon>
        <taxon>Viridiplantae</taxon>
        <taxon>Streptophyta</taxon>
        <taxon>Embryophyta</taxon>
        <taxon>Tracheophyta</taxon>
        <taxon>Spermatophyta</taxon>
        <taxon>Magnoliopsida</taxon>
        <taxon>eudicotyledons</taxon>
        <taxon>Gunneridae</taxon>
        <taxon>Pentapetalae</taxon>
        <taxon>asterids</taxon>
        <taxon>lamiids</taxon>
        <taxon>Solanales</taxon>
        <taxon>Convolvulaceae</taxon>
        <taxon>Cuscuteae</taxon>
        <taxon>Cuscuta</taxon>
        <taxon>Cuscuta subgen. Cuscuta</taxon>
    </lineage>
</organism>
<dbReference type="Proteomes" id="UP001152523">
    <property type="component" value="Unassembled WGS sequence"/>
</dbReference>
<reference evidence="2" key="1">
    <citation type="submission" date="2022-07" db="EMBL/GenBank/DDBJ databases">
        <authorList>
            <person name="Macas J."/>
            <person name="Novak P."/>
            <person name="Neumann P."/>
        </authorList>
    </citation>
    <scope>NUCLEOTIDE SEQUENCE</scope>
</reference>
<evidence type="ECO:0000256" key="1">
    <source>
        <dbReference type="SAM" id="Phobius"/>
    </source>
</evidence>
<comment type="caution">
    <text evidence="2">The sequence shown here is derived from an EMBL/GenBank/DDBJ whole genome shotgun (WGS) entry which is preliminary data.</text>
</comment>
<protein>
    <submittedName>
        <fullName evidence="2">Uncharacterized protein</fullName>
    </submittedName>
</protein>
<keyword evidence="3" id="KW-1185">Reference proteome</keyword>
<keyword evidence="1" id="KW-0472">Membrane</keyword>
<name>A0AAV0FFX8_9ASTE</name>
<accession>A0AAV0FFX8</accession>
<dbReference type="AlphaFoldDB" id="A0AAV0FFX8"/>
<gene>
    <name evidence="2" type="ORF">CEPIT_LOCUS33636</name>
</gene>
<sequence length="103" mass="11765">MHQFLSLLVSGKFLYDFLFFCFYHFIKNAYNTTCSCRFCQCIRNSGNRGYSTLALIILLIFVLFLEFQISLTCFLSCALAAGACSKIKEKKSPIYSICAMVHL</sequence>
<dbReference type="EMBL" id="CAMAPF010000981">
    <property type="protein sequence ID" value="CAH9134331.1"/>
    <property type="molecule type" value="Genomic_DNA"/>
</dbReference>
<keyword evidence="1" id="KW-1133">Transmembrane helix</keyword>
<feature type="transmembrane region" description="Helical" evidence="1">
    <location>
        <begin position="7"/>
        <end position="26"/>
    </location>
</feature>
<feature type="transmembrane region" description="Helical" evidence="1">
    <location>
        <begin position="53"/>
        <end position="81"/>
    </location>
</feature>
<evidence type="ECO:0000313" key="3">
    <source>
        <dbReference type="Proteomes" id="UP001152523"/>
    </source>
</evidence>
<proteinExistence type="predicted"/>
<evidence type="ECO:0000313" key="2">
    <source>
        <dbReference type="EMBL" id="CAH9134331.1"/>
    </source>
</evidence>